<dbReference type="Proteomes" id="UP001162992">
    <property type="component" value="Chromosome 6"/>
</dbReference>
<organism evidence="1 2">
    <name type="scientific">Diphasiastrum complanatum</name>
    <name type="common">Issler's clubmoss</name>
    <name type="synonym">Lycopodium complanatum</name>
    <dbReference type="NCBI Taxonomy" id="34168"/>
    <lineage>
        <taxon>Eukaryota</taxon>
        <taxon>Viridiplantae</taxon>
        <taxon>Streptophyta</taxon>
        <taxon>Embryophyta</taxon>
        <taxon>Tracheophyta</taxon>
        <taxon>Lycopodiopsida</taxon>
        <taxon>Lycopodiales</taxon>
        <taxon>Lycopodiaceae</taxon>
        <taxon>Lycopodioideae</taxon>
        <taxon>Diphasiastrum</taxon>
    </lineage>
</organism>
<name>A0ACC2DIP8_DIPCM</name>
<reference evidence="2" key="1">
    <citation type="journal article" date="2024" name="Proc. Natl. Acad. Sci. U.S.A.">
        <title>Extraordinary preservation of gene collinearity over three hundred million years revealed in homosporous lycophytes.</title>
        <authorList>
            <person name="Li C."/>
            <person name="Wickell D."/>
            <person name="Kuo L.Y."/>
            <person name="Chen X."/>
            <person name="Nie B."/>
            <person name="Liao X."/>
            <person name="Peng D."/>
            <person name="Ji J."/>
            <person name="Jenkins J."/>
            <person name="Williams M."/>
            <person name="Shu S."/>
            <person name="Plott C."/>
            <person name="Barry K."/>
            <person name="Rajasekar S."/>
            <person name="Grimwood J."/>
            <person name="Han X."/>
            <person name="Sun S."/>
            <person name="Hou Z."/>
            <person name="He W."/>
            <person name="Dai G."/>
            <person name="Sun C."/>
            <person name="Schmutz J."/>
            <person name="Leebens-Mack J.H."/>
            <person name="Li F.W."/>
            <person name="Wang L."/>
        </authorList>
    </citation>
    <scope>NUCLEOTIDE SEQUENCE [LARGE SCALE GENOMIC DNA]</scope>
    <source>
        <strain evidence="2">cv. PW_Plant_1</strain>
    </source>
</reference>
<evidence type="ECO:0000313" key="1">
    <source>
        <dbReference type="EMBL" id="KAJ7554127.1"/>
    </source>
</evidence>
<sequence length="505" mass="54919">MLKTQLRVSADTNGDHMEMGSPTDNVKRFGGPAAQPDAIDDDGRPKRTGNLWNASAHVITAVIGSGVLSLAWSMAQLGWVAGPPVLLAFAFVTYYTSLLLADCYRSPDPVTGRRNYTYMDAVKANLGGTKVWICGAVQYGNLVGTAIGYTITASISMVAIKRSNCFHVHGEQALCRTSSNIYMTIFGATQLLLSQIPDFSKISWLSVAAAVMSFSYSLIGLGLGIAKTFERGHSHGTLTGKSLSTLGLLNKLWHVFQSLGNIAFAYSFSMILIEIQDTLKATPAENSVMKKATLLGIFTTTVFYMSVGCFGYAAFGDTAPGNLLTGFGFYNPFWLVDVANACIVIHLVGAYQNTSSANFNMQVYSQPLFAFVEDWVSSTWPRSKFFKKEYTVGIPFRGYLLISPFRIIWRSVFVISTTAIAMLLPFFNDVLGLMGAFAFWPLTVYFPIEMHIAQSKTAPWTSKWCHLKLLSMICLLVSVAAAVGSVAGLKLASVRAHGSSSTMET</sequence>
<gene>
    <name evidence="1" type="ORF">O6H91_06G126600</name>
</gene>
<comment type="caution">
    <text evidence="1">The sequence shown here is derived from an EMBL/GenBank/DDBJ whole genome shotgun (WGS) entry which is preliminary data.</text>
</comment>
<protein>
    <submittedName>
        <fullName evidence="1">Uncharacterized protein</fullName>
    </submittedName>
</protein>
<keyword evidence="2" id="KW-1185">Reference proteome</keyword>
<proteinExistence type="predicted"/>
<accession>A0ACC2DIP8</accession>
<evidence type="ECO:0000313" key="2">
    <source>
        <dbReference type="Proteomes" id="UP001162992"/>
    </source>
</evidence>
<dbReference type="EMBL" id="CM055097">
    <property type="protein sequence ID" value="KAJ7554127.1"/>
    <property type="molecule type" value="Genomic_DNA"/>
</dbReference>